<keyword evidence="1 2" id="KW-0728">SH3 domain</keyword>
<evidence type="ECO:0000256" key="3">
    <source>
        <dbReference type="SAM" id="MobiDB-lite"/>
    </source>
</evidence>
<dbReference type="Proteomes" id="UP001148786">
    <property type="component" value="Unassembled WGS sequence"/>
</dbReference>
<dbReference type="CDD" id="cd11854">
    <property type="entry name" value="SH3_Fus1p"/>
    <property type="match status" value="1"/>
</dbReference>
<sequence length="156" mass="16557">MTLGSDDSIALRATALVGAADVLAQGPFPPLHLLPPCALYRLHLLKSPLHQLNSPLSTTVVCTFLPSLPDELSINIGDTIRVLAEYDDGWALCMSMNGEQGMVPLECLDQQAGSFRSSGGSGVTAGGLGVPQDREVRRSRRVSSLDPNAKALKAYQ</sequence>
<feature type="region of interest" description="Disordered" evidence="3">
    <location>
        <begin position="117"/>
        <end position="156"/>
    </location>
</feature>
<dbReference type="OrthoDB" id="5340910at2759"/>
<evidence type="ECO:0000259" key="4">
    <source>
        <dbReference type="PROSITE" id="PS50002"/>
    </source>
</evidence>
<dbReference type="EMBL" id="JANKHO010000767">
    <property type="protein sequence ID" value="KAJ3506430.1"/>
    <property type="molecule type" value="Genomic_DNA"/>
</dbReference>
<dbReference type="InterPro" id="IPR036028">
    <property type="entry name" value="SH3-like_dom_sf"/>
</dbReference>
<evidence type="ECO:0000313" key="5">
    <source>
        <dbReference type="EMBL" id="KAJ3506430.1"/>
    </source>
</evidence>
<dbReference type="PROSITE" id="PS50002">
    <property type="entry name" value="SH3"/>
    <property type="match status" value="1"/>
</dbReference>
<evidence type="ECO:0000256" key="1">
    <source>
        <dbReference type="ARBA" id="ARBA00022443"/>
    </source>
</evidence>
<reference evidence="5" key="1">
    <citation type="submission" date="2022-07" db="EMBL/GenBank/DDBJ databases">
        <title>Genome Sequence of Agrocybe chaxingu.</title>
        <authorList>
            <person name="Buettner E."/>
        </authorList>
    </citation>
    <scope>NUCLEOTIDE SEQUENCE</scope>
    <source>
        <strain evidence="5">MP-N11</strain>
    </source>
</reference>
<dbReference type="Pfam" id="PF00018">
    <property type="entry name" value="SH3_1"/>
    <property type="match status" value="1"/>
</dbReference>
<dbReference type="SUPFAM" id="SSF50044">
    <property type="entry name" value="SH3-domain"/>
    <property type="match status" value="1"/>
</dbReference>
<protein>
    <recommendedName>
        <fullName evidence="4">SH3 domain-containing protein</fullName>
    </recommendedName>
</protein>
<dbReference type="InterPro" id="IPR001452">
    <property type="entry name" value="SH3_domain"/>
</dbReference>
<dbReference type="SMART" id="SM00326">
    <property type="entry name" value="SH3"/>
    <property type="match status" value="1"/>
</dbReference>
<gene>
    <name evidence="5" type="ORF">NLJ89_g6871</name>
</gene>
<comment type="caution">
    <text evidence="5">The sequence shown here is derived from an EMBL/GenBank/DDBJ whole genome shotgun (WGS) entry which is preliminary data.</text>
</comment>
<evidence type="ECO:0000313" key="6">
    <source>
        <dbReference type="Proteomes" id="UP001148786"/>
    </source>
</evidence>
<proteinExistence type="predicted"/>
<dbReference type="AlphaFoldDB" id="A0A9W8K5L1"/>
<dbReference type="Gene3D" id="2.30.30.40">
    <property type="entry name" value="SH3 Domains"/>
    <property type="match status" value="1"/>
</dbReference>
<keyword evidence="6" id="KW-1185">Reference proteome</keyword>
<name>A0A9W8K5L1_9AGAR</name>
<evidence type="ECO:0000256" key="2">
    <source>
        <dbReference type="PROSITE-ProRule" id="PRU00192"/>
    </source>
</evidence>
<organism evidence="5 6">
    <name type="scientific">Agrocybe chaxingu</name>
    <dbReference type="NCBI Taxonomy" id="84603"/>
    <lineage>
        <taxon>Eukaryota</taxon>
        <taxon>Fungi</taxon>
        <taxon>Dikarya</taxon>
        <taxon>Basidiomycota</taxon>
        <taxon>Agaricomycotina</taxon>
        <taxon>Agaricomycetes</taxon>
        <taxon>Agaricomycetidae</taxon>
        <taxon>Agaricales</taxon>
        <taxon>Agaricineae</taxon>
        <taxon>Strophariaceae</taxon>
        <taxon>Agrocybe</taxon>
    </lineage>
</organism>
<dbReference type="InterPro" id="IPR035521">
    <property type="entry name" value="Fus1_SH3"/>
</dbReference>
<accession>A0A9W8K5L1</accession>
<feature type="compositionally biased region" description="Gly residues" evidence="3">
    <location>
        <begin position="119"/>
        <end position="129"/>
    </location>
</feature>
<feature type="domain" description="SH3" evidence="4">
    <location>
        <begin position="53"/>
        <end position="113"/>
    </location>
</feature>